<organism evidence="2 3">
    <name type="scientific">Pseudomonas capsici</name>
    <dbReference type="NCBI Taxonomy" id="2810614"/>
    <lineage>
        <taxon>Bacteria</taxon>
        <taxon>Pseudomonadati</taxon>
        <taxon>Pseudomonadota</taxon>
        <taxon>Gammaproteobacteria</taxon>
        <taxon>Pseudomonadales</taxon>
        <taxon>Pseudomonadaceae</taxon>
        <taxon>Pseudomonas</taxon>
    </lineage>
</organism>
<accession>A0ABT3C0U8</accession>
<dbReference type="Gene3D" id="3.40.50.1820">
    <property type="entry name" value="alpha/beta hydrolase"/>
    <property type="match status" value="1"/>
</dbReference>
<proteinExistence type="predicted"/>
<name>A0ABT3C0U8_9PSED</name>
<keyword evidence="3" id="KW-1185">Reference proteome</keyword>
<feature type="region of interest" description="Disordered" evidence="1">
    <location>
        <begin position="49"/>
        <end position="72"/>
    </location>
</feature>
<dbReference type="RefSeq" id="WP_206402821.1">
    <property type="nucleotide sequence ID" value="NZ_JAFGZD010000019.1"/>
</dbReference>
<comment type="caution">
    <text evidence="2">The sequence shown here is derived from an EMBL/GenBank/DDBJ whole genome shotgun (WGS) entry which is preliminary data.</text>
</comment>
<gene>
    <name evidence="2" type="ORF">OH718_19060</name>
</gene>
<dbReference type="InterPro" id="IPR029058">
    <property type="entry name" value="AB_hydrolase_fold"/>
</dbReference>
<evidence type="ECO:0000313" key="2">
    <source>
        <dbReference type="EMBL" id="MCV4378704.1"/>
    </source>
</evidence>
<reference evidence="2 3" key="1">
    <citation type="submission" date="2022-10" db="EMBL/GenBank/DDBJ databases">
        <title>Characterization of Pseudomonas capsici strains from pepper and tomato in Georgia.</title>
        <authorList>
            <person name="Zhao M."/>
            <person name="Dutta B."/>
        </authorList>
    </citation>
    <scope>NUCLEOTIDE SEQUENCE [LARGE SCALE GENOMIC DNA]</scope>
    <source>
        <strain evidence="2 3">Pc20-5</strain>
    </source>
</reference>
<protein>
    <recommendedName>
        <fullName evidence="4">Alpha/beta hydrolase</fullName>
    </recommendedName>
</protein>
<dbReference type="GeneID" id="93563440"/>
<dbReference type="Proteomes" id="UP001207294">
    <property type="component" value="Unassembled WGS sequence"/>
</dbReference>
<dbReference type="PROSITE" id="PS51318">
    <property type="entry name" value="TAT"/>
    <property type="match status" value="1"/>
</dbReference>
<dbReference type="EMBL" id="JAOXML010000017">
    <property type="protein sequence ID" value="MCV4378704.1"/>
    <property type="molecule type" value="Genomic_DNA"/>
</dbReference>
<sequence>MFNSDKQLRSPTERAALDDAQLWMLPRRKFLASAGVAIAAMALSKEAALASTDKPPSAEELGATGHEREQDPQARTNVLLVHGAWQGAWVWDQVVALLALHGVNAVEYGN</sequence>
<evidence type="ECO:0000313" key="3">
    <source>
        <dbReference type="Proteomes" id="UP001207294"/>
    </source>
</evidence>
<evidence type="ECO:0008006" key="4">
    <source>
        <dbReference type="Google" id="ProtNLM"/>
    </source>
</evidence>
<dbReference type="InterPro" id="IPR006311">
    <property type="entry name" value="TAT_signal"/>
</dbReference>
<evidence type="ECO:0000256" key="1">
    <source>
        <dbReference type="SAM" id="MobiDB-lite"/>
    </source>
</evidence>